<sequence length="224" mass="24373">MKRALAIFAKTPLPGLVKTRLSPPLSLRQGAELYRCMLLDTIARVQALNAETVLFYDGKPDFFLEAVPGVTLIRQHEGGLGTRLEQAFDQLAELGYDSRVVIGSDAPDLPLAYLEEAFAQLEEGSDIVFGPASDGGYYLVAVRGGHGRIFEEIPWSTERVLEVSLKQAQASGLSCALLPSWYDVDSYEDLLRPGLSDPLNGAPLTRSFLAHLRPETLAPTADAV</sequence>
<dbReference type="SUPFAM" id="SSF53448">
    <property type="entry name" value="Nucleotide-diphospho-sugar transferases"/>
    <property type="match status" value="1"/>
</dbReference>
<reference evidence="1 2" key="1">
    <citation type="submission" date="2020-06" db="EMBL/GenBank/DDBJ databases">
        <title>Interaction of electrochemicaly active bacteria, Geobacter bremensis R4 on different carbon anode.</title>
        <authorList>
            <person name="Meng L."/>
            <person name="Yoshida N."/>
        </authorList>
    </citation>
    <scope>NUCLEOTIDE SEQUENCE [LARGE SCALE GENOMIC DNA]</scope>
    <source>
        <strain evidence="1 2">R4</strain>
    </source>
</reference>
<dbReference type="NCBIfam" id="TIGR04282">
    <property type="entry name" value="glyco_like_cofC"/>
    <property type="match status" value="1"/>
</dbReference>
<proteinExistence type="predicted"/>
<accession>A0A6S6M5A0</accession>
<keyword evidence="2" id="KW-1185">Reference proteome</keyword>
<protein>
    <submittedName>
        <fullName evidence="1">Glycosyltransferase</fullName>
    </submittedName>
</protein>
<dbReference type="EMBL" id="AP023213">
    <property type="protein sequence ID" value="BCG48850.1"/>
    <property type="molecule type" value="Genomic_DNA"/>
</dbReference>
<evidence type="ECO:0000313" key="1">
    <source>
        <dbReference type="EMBL" id="BCG48850.1"/>
    </source>
</evidence>
<dbReference type="KEGG" id="gbn:GEOBRER4_36000"/>
<dbReference type="AlphaFoldDB" id="A0A6S6M5A0"/>
<dbReference type="GO" id="GO:0016740">
    <property type="term" value="F:transferase activity"/>
    <property type="evidence" value="ECO:0007669"/>
    <property type="project" value="UniProtKB-KW"/>
</dbReference>
<name>A0A6S6M5A0_9BACT</name>
<dbReference type="PANTHER" id="PTHR36529:SF1">
    <property type="entry name" value="GLYCOSYLTRANSFERASE"/>
    <property type="match status" value="1"/>
</dbReference>
<organism evidence="1 2">
    <name type="scientific">Citrifermentans bremense</name>
    <dbReference type="NCBI Taxonomy" id="60035"/>
    <lineage>
        <taxon>Bacteria</taxon>
        <taxon>Pseudomonadati</taxon>
        <taxon>Thermodesulfobacteriota</taxon>
        <taxon>Desulfuromonadia</taxon>
        <taxon>Geobacterales</taxon>
        <taxon>Geobacteraceae</taxon>
        <taxon>Citrifermentans</taxon>
    </lineage>
</organism>
<dbReference type="Pfam" id="PF09837">
    <property type="entry name" value="DUF2064"/>
    <property type="match status" value="1"/>
</dbReference>
<gene>
    <name evidence="1" type="ORF">GEOBRER4_n3745</name>
</gene>
<dbReference type="Proteomes" id="UP000515472">
    <property type="component" value="Chromosome"/>
</dbReference>
<dbReference type="InterPro" id="IPR018641">
    <property type="entry name" value="Trfase_1_rSAM/seldom-assoc"/>
</dbReference>
<dbReference type="Gene3D" id="3.90.550.10">
    <property type="entry name" value="Spore Coat Polysaccharide Biosynthesis Protein SpsA, Chain A"/>
    <property type="match status" value="1"/>
</dbReference>
<evidence type="ECO:0000313" key="2">
    <source>
        <dbReference type="Proteomes" id="UP000515472"/>
    </source>
</evidence>
<dbReference type="PANTHER" id="PTHR36529">
    <property type="entry name" value="SLL1095 PROTEIN"/>
    <property type="match status" value="1"/>
</dbReference>
<dbReference type="InterPro" id="IPR029044">
    <property type="entry name" value="Nucleotide-diphossugar_trans"/>
</dbReference>
<dbReference type="RefSeq" id="WP_185243470.1">
    <property type="nucleotide sequence ID" value="NZ_AP023213.1"/>
</dbReference>
<keyword evidence="1" id="KW-0808">Transferase</keyword>